<dbReference type="InterPro" id="IPR028116">
    <property type="entry name" value="Cis-CaaD-like"/>
</dbReference>
<keyword evidence="3" id="KW-1185">Reference proteome</keyword>
<proteinExistence type="predicted"/>
<sequence>MPLIHVYVSQDTFSSDDKDQLAEELTTTLLEAEELPLEPFQKSTAWIYFHELPERAIYHGGKSQGTRIVALEISVFRGGLDDAKKRALYKRMTEIVGRYLGIEANARVPLFIVVRDVDPMDWGAFGGTTDISELRRPDIGLDPI</sequence>
<dbReference type="InterPro" id="IPR014347">
    <property type="entry name" value="Tautomerase/MIF_sf"/>
</dbReference>
<dbReference type="RefSeq" id="WP_188985325.1">
    <property type="nucleotide sequence ID" value="NZ_BMPO01000009.1"/>
</dbReference>
<evidence type="ECO:0000259" key="1">
    <source>
        <dbReference type="Pfam" id="PF14832"/>
    </source>
</evidence>
<comment type="caution">
    <text evidence="2">The sequence shown here is derived from an EMBL/GenBank/DDBJ whole genome shotgun (WGS) entry which is preliminary data.</text>
</comment>
<dbReference type="AlphaFoldDB" id="A0A917V150"/>
<dbReference type="Proteomes" id="UP000635983">
    <property type="component" value="Unassembled WGS sequence"/>
</dbReference>
<gene>
    <name evidence="2" type="ORF">GCM10009304_36710</name>
</gene>
<dbReference type="Pfam" id="PF14832">
    <property type="entry name" value="Tautomerase_3"/>
    <property type="match status" value="1"/>
</dbReference>
<dbReference type="SUPFAM" id="SSF55331">
    <property type="entry name" value="Tautomerase/MIF"/>
    <property type="match status" value="1"/>
</dbReference>
<name>A0A917V150_9PSED</name>
<feature type="domain" description="Tautomerase cis-CaaD-like" evidence="1">
    <location>
        <begin position="1"/>
        <end position="96"/>
    </location>
</feature>
<dbReference type="Gene3D" id="3.30.429.10">
    <property type="entry name" value="Macrophage Migration Inhibitory Factor"/>
    <property type="match status" value="2"/>
</dbReference>
<dbReference type="EMBL" id="BMPO01000009">
    <property type="protein sequence ID" value="GGK07157.1"/>
    <property type="molecule type" value="Genomic_DNA"/>
</dbReference>
<evidence type="ECO:0000313" key="3">
    <source>
        <dbReference type="Proteomes" id="UP000635983"/>
    </source>
</evidence>
<reference evidence="2" key="1">
    <citation type="journal article" date="2014" name="Int. J. Syst. Evol. Microbiol.">
        <title>Complete genome sequence of Corynebacterium casei LMG S-19264T (=DSM 44701T), isolated from a smear-ripened cheese.</title>
        <authorList>
            <consortium name="US DOE Joint Genome Institute (JGI-PGF)"/>
            <person name="Walter F."/>
            <person name="Albersmeier A."/>
            <person name="Kalinowski J."/>
            <person name="Ruckert C."/>
        </authorList>
    </citation>
    <scope>NUCLEOTIDE SEQUENCE</scope>
    <source>
        <strain evidence="2">JCM 30078</strain>
    </source>
</reference>
<protein>
    <recommendedName>
        <fullName evidence="1">Tautomerase cis-CaaD-like domain-containing protein</fullName>
    </recommendedName>
</protein>
<accession>A0A917V150</accession>
<organism evidence="2 3">
    <name type="scientific">Pseudomonas matsuisoli</name>
    <dbReference type="NCBI Taxonomy" id="1515666"/>
    <lineage>
        <taxon>Bacteria</taxon>
        <taxon>Pseudomonadati</taxon>
        <taxon>Pseudomonadota</taxon>
        <taxon>Gammaproteobacteria</taxon>
        <taxon>Pseudomonadales</taxon>
        <taxon>Pseudomonadaceae</taxon>
        <taxon>Pseudomonas</taxon>
    </lineage>
</organism>
<evidence type="ECO:0000313" key="2">
    <source>
        <dbReference type="EMBL" id="GGK07157.1"/>
    </source>
</evidence>
<reference evidence="2" key="2">
    <citation type="submission" date="2020-09" db="EMBL/GenBank/DDBJ databases">
        <authorList>
            <person name="Sun Q."/>
            <person name="Ohkuma M."/>
        </authorList>
    </citation>
    <scope>NUCLEOTIDE SEQUENCE</scope>
    <source>
        <strain evidence="2">JCM 30078</strain>
    </source>
</reference>